<keyword evidence="2" id="KW-1185">Reference proteome</keyword>
<name>A0ABS2DJY9_9BACI</name>
<protein>
    <submittedName>
        <fullName evidence="1">DUF4269 domain-containing protein</fullName>
    </submittedName>
</protein>
<accession>A0ABS2DJY9</accession>
<dbReference type="Pfam" id="PF14091">
    <property type="entry name" value="DUF4269"/>
    <property type="match status" value="1"/>
</dbReference>
<reference evidence="1 2" key="1">
    <citation type="submission" date="2021-02" db="EMBL/GenBank/DDBJ databases">
        <title>Bacillus sp. RD4P76, an endophyte from a halophyte.</title>
        <authorList>
            <person name="Sun J.-Q."/>
        </authorList>
    </citation>
    <scope>NUCLEOTIDE SEQUENCE [LARGE SCALE GENOMIC DNA]</scope>
    <source>
        <strain evidence="1 2">RD4P76</strain>
    </source>
</reference>
<gene>
    <name evidence="1" type="ORF">JR050_13630</name>
</gene>
<dbReference type="EMBL" id="JAFELM010000034">
    <property type="protein sequence ID" value="MBM6618706.1"/>
    <property type="molecule type" value="Genomic_DNA"/>
</dbReference>
<sequence length="176" mass="20656">MFENIEYLNSGTSKQKKAYHVIQLLGIMDELAIYTPVLCGTIPLGIDLPQSDLDIIMYVKDFPLFERKLLDQFSHHEKFRLKSTIMRNEKVIKANFYYQGFEFELFGQNKPVHEQYAYLHMVIEHNLLVKNPKWKEKVIQLKKQGYKTEPAFCTLLNVSGDPYDQLIEYGVLQGFI</sequence>
<dbReference type="RefSeq" id="WP_204204106.1">
    <property type="nucleotide sequence ID" value="NZ_JAFELM010000034.1"/>
</dbReference>
<dbReference type="Proteomes" id="UP001518925">
    <property type="component" value="Unassembled WGS sequence"/>
</dbReference>
<organism evidence="1 2">
    <name type="scientific">Bacillus suaedaesalsae</name>
    <dbReference type="NCBI Taxonomy" id="2810349"/>
    <lineage>
        <taxon>Bacteria</taxon>
        <taxon>Bacillati</taxon>
        <taxon>Bacillota</taxon>
        <taxon>Bacilli</taxon>
        <taxon>Bacillales</taxon>
        <taxon>Bacillaceae</taxon>
        <taxon>Bacillus</taxon>
    </lineage>
</organism>
<proteinExistence type="predicted"/>
<comment type="caution">
    <text evidence="1">The sequence shown here is derived from an EMBL/GenBank/DDBJ whole genome shotgun (WGS) entry which is preliminary data.</text>
</comment>
<evidence type="ECO:0000313" key="2">
    <source>
        <dbReference type="Proteomes" id="UP001518925"/>
    </source>
</evidence>
<evidence type="ECO:0000313" key="1">
    <source>
        <dbReference type="EMBL" id="MBM6618706.1"/>
    </source>
</evidence>
<dbReference type="InterPro" id="IPR025365">
    <property type="entry name" value="DUF4269"/>
</dbReference>